<evidence type="ECO:0000256" key="3">
    <source>
        <dbReference type="ARBA" id="ARBA00023048"/>
    </source>
</evidence>
<dbReference type="KEGG" id="rox:BV494_20810"/>
<dbReference type="InterPro" id="IPR008727">
    <property type="entry name" value="PAAR_motif"/>
</dbReference>
<dbReference type="PROSITE" id="PS51257">
    <property type="entry name" value="PROKAR_LIPOPROTEIN"/>
    <property type="match status" value="1"/>
</dbReference>
<dbReference type="GO" id="GO:0042742">
    <property type="term" value="P:defense response to bacterium"/>
    <property type="evidence" value="ECO:0007669"/>
    <property type="project" value="UniProtKB-KW"/>
</dbReference>
<organism evidence="7 8">
    <name type="scientific">Rahnella sikkimica</name>
    <dbReference type="NCBI Taxonomy" id="1805933"/>
    <lineage>
        <taxon>Bacteria</taxon>
        <taxon>Pseudomonadati</taxon>
        <taxon>Pseudomonadota</taxon>
        <taxon>Gammaproteobacteria</taxon>
        <taxon>Enterobacterales</taxon>
        <taxon>Yersiniaceae</taxon>
        <taxon>Rahnella</taxon>
    </lineage>
</organism>
<evidence type="ECO:0000259" key="6">
    <source>
        <dbReference type="Pfam" id="PF09000"/>
    </source>
</evidence>
<keyword evidence="8" id="KW-1185">Reference proteome</keyword>
<dbReference type="InterPro" id="IPR009105">
    <property type="entry name" value="Colicin_E3_ribonuclease"/>
</dbReference>
<accession>A0A2L1UWH5</accession>
<protein>
    <submittedName>
        <fullName evidence="7">Colicin</fullName>
    </submittedName>
</protein>
<sequence length="500" mass="53146">MARALVCLGDKTTYGAVLSASSSCYEGNRALALTGDMASCSKCGGVYQIIGTVFDMSEDGKAFVATGDRVLCGCPNNVVFGSTTQYVSPAGEAFSQNAPTETAALKTAAPVSPSAPPVAPVLVFAKSGERGAGNTEAGTTDESHYNFGHLSFGTPAQLETAKPEPEQHAQAAKRKPASGSQKPDTGLPWYKRMFGAKPDAPAQAGMPLAIPVATGGGAELAAAGMNALRGLSHFVGSGAVFVNPVTVGVVGTFYSSKLNAGEDDILADSQLAVLAGKSAPTRIRFQWVNDNYGRLKPVAYHTGADSGLDRVRVRSMERNRFTGNYEFWADGADKPTIVWTPDEVEFKAPANTGNRDEPYLPSTITVLPLPSAGEVGSTSTSLPIPDEKSFDDYILVNLPHGMPPIYIYLSNDHKYYTPPKGTPPLAAFPDAKKAVSKTPIKGGGKLRYRWKDSKSRIYEWDSQHGTVEVYDKSGRNHLGEFDPVTGKQTKPADPTRKVEK</sequence>
<dbReference type="CDD" id="cd14744">
    <property type="entry name" value="PAAR_CT_2"/>
    <property type="match status" value="1"/>
</dbReference>
<name>A0A2L1UWH5_9GAMM</name>
<evidence type="ECO:0000256" key="1">
    <source>
        <dbReference type="ARBA" id="ARBA00022529"/>
    </source>
</evidence>
<feature type="domain" description="Pyosin/cloacin translocation" evidence="5">
    <location>
        <begin position="275"/>
        <end position="408"/>
    </location>
</feature>
<dbReference type="GO" id="GO:0003723">
    <property type="term" value="F:RNA binding"/>
    <property type="evidence" value="ECO:0007669"/>
    <property type="project" value="InterPro"/>
</dbReference>
<dbReference type="SUPFAM" id="SSF63840">
    <property type="entry name" value="Ribonuclease domain of colicin E3"/>
    <property type="match status" value="1"/>
</dbReference>
<feature type="region of interest" description="Disordered" evidence="4">
    <location>
        <begin position="130"/>
        <end position="149"/>
    </location>
</feature>
<keyword evidence="2" id="KW-0044">Antibiotic</keyword>
<proteinExistence type="predicted"/>
<evidence type="ECO:0000259" key="5">
    <source>
        <dbReference type="Pfam" id="PF06958"/>
    </source>
</evidence>
<evidence type="ECO:0000313" key="7">
    <source>
        <dbReference type="EMBL" id="AVF37188.1"/>
    </source>
</evidence>
<reference evidence="8" key="1">
    <citation type="submission" date="2017-01" db="EMBL/GenBank/DDBJ databases">
        <title>Genome sequence of Rouxiella sp. ERMR1:05.</title>
        <authorList>
            <person name="Kumar R."/>
            <person name="Singh D."/>
            <person name="Kumar S."/>
        </authorList>
    </citation>
    <scope>NUCLEOTIDE SEQUENCE [LARGE SCALE GENOMIC DNA]</scope>
    <source>
        <strain evidence="8">ERMR1:05</strain>
    </source>
</reference>
<dbReference type="GO" id="GO:0016788">
    <property type="term" value="F:hydrolase activity, acting on ester bonds"/>
    <property type="evidence" value="ECO:0007669"/>
    <property type="project" value="InterPro"/>
</dbReference>
<dbReference type="GO" id="GO:0031640">
    <property type="term" value="P:killing of cells of another organism"/>
    <property type="evidence" value="ECO:0007669"/>
    <property type="project" value="UniProtKB-KW"/>
</dbReference>
<dbReference type="Pfam" id="PF05488">
    <property type="entry name" value="PAAR_motif"/>
    <property type="match status" value="1"/>
</dbReference>
<dbReference type="InterPro" id="IPR036725">
    <property type="entry name" value="ColE3_ribonuclease_sf"/>
</dbReference>
<dbReference type="Proteomes" id="UP000239197">
    <property type="component" value="Chromosome"/>
</dbReference>
<evidence type="ECO:0000313" key="8">
    <source>
        <dbReference type="Proteomes" id="UP000239197"/>
    </source>
</evidence>
<dbReference type="AlphaFoldDB" id="A0A2L1UWH5"/>
<dbReference type="InterPro" id="IPR016128">
    <property type="entry name" value="Pyosin/cloacin_T_dom"/>
</dbReference>
<evidence type="ECO:0000256" key="2">
    <source>
        <dbReference type="ARBA" id="ARBA00023022"/>
    </source>
</evidence>
<keyword evidence="3" id="KW-0078">Bacteriocin</keyword>
<dbReference type="SUPFAM" id="SSF69369">
    <property type="entry name" value="Cloacin translocation domain"/>
    <property type="match status" value="1"/>
</dbReference>
<feature type="domain" description="Colicin E3-like ribonuclease" evidence="6">
    <location>
        <begin position="422"/>
        <end position="499"/>
    </location>
</feature>
<keyword evidence="1" id="KW-0929">Antimicrobial</keyword>
<dbReference type="RefSeq" id="WP_104924546.1">
    <property type="nucleotide sequence ID" value="NZ_CP019062.1"/>
</dbReference>
<feature type="region of interest" description="Disordered" evidence="4">
    <location>
        <begin position="474"/>
        <end position="500"/>
    </location>
</feature>
<dbReference type="Pfam" id="PF09000">
    <property type="entry name" value="Cytotoxic"/>
    <property type="match status" value="1"/>
</dbReference>
<dbReference type="EMBL" id="CP019062">
    <property type="protein sequence ID" value="AVF37188.1"/>
    <property type="molecule type" value="Genomic_DNA"/>
</dbReference>
<dbReference type="Gene3D" id="3.10.380.10">
    <property type="entry name" value="Colicin E3-like ribonuclease domain"/>
    <property type="match status" value="1"/>
</dbReference>
<dbReference type="OrthoDB" id="6975388at2"/>
<feature type="region of interest" description="Disordered" evidence="4">
    <location>
        <begin position="158"/>
        <end position="190"/>
    </location>
</feature>
<dbReference type="GO" id="GO:0043022">
    <property type="term" value="F:ribosome binding"/>
    <property type="evidence" value="ECO:0007669"/>
    <property type="project" value="InterPro"/>
</dbReference>
<gene>
    <name evidence="7" type="ORF">BV494_20810</name>
</gene>
<evidence type="ECO:0000256" key="4">
    <source>
        <dbReference type="SAM" id="MobiDB-lite"/>
    </source>
</evidence>
<dbReference type="Pfam" id="PF06958">
    <property type="entry name" value="Pyocin_S"/>
    <property type="match status" value="1"/>
</dbReference>
<dbReference type="InterPro" id="IPR036302">
    <property type="entry name" value="Pyosin/cloacin_T_dom_sf"/>
</dbReference>